<dbReference type="Proteomes" id="UP000250235">
    <property type="component" value="Unassembled WGS sequence"/>
</dbReference>
<evidence type="ECO:0000256" key="7">
    <source>
        <dbReference type="ARBA" id="ARBA00022989"/>
    </source>
</evidence>
<dbReference type="SMART" id="SM00220">
    <property type="entry name" value="S_TKc"/>
    <property type="match status" value="1"/>
</dbReference>
<dbReference type="OrthoDB" id="346907at2759"/>
<comment type="subcellular location">
    <subcellularLocation>
        <location evidence="1">Membrane</location>
        <topology evidence="1">Single-pass membrane protein</topology>
    </subcellularLocation>
</comment>
<dbReference type="PANTHER" id="PTHR48007">
    <property type="entry name" value="LEUCINE-RICH REPEAT RECEPTOR-LIKE PROTEIN KINASE PXC1"/>
    <property type="match status" value="1"/>
</dbReference>
<keyword evidence="3" id="KW-0433">Leucine-rich repeat</keyword>
<keyword evidence="12" id="KW-0675">Receptor</keyword>
<evidence type="ECO:0000256" key="8">
    <source>
        <dbReference type="ARBA" id="ARBA00023136"/>
    </source>
</evidence>
<evidence type="ECO:0000256" key="6">
    <source>
        <dbReference type="ARBA" id="ARBA00022737"/>
    </source>
</evidence>
<keyword evidence="2" id="KW-0597">Phosphoprotein</keyword>
<dbReference type="GO" id="GO:0004672">
    <property type="term" value="F:protein kinase activity"/>
    <property type="evidence" value="ECO:0007669"/>
    <property type="project" value="InterPro"/>
</dbReference>
<evidence type="ECO:0000256" key="5">
    <source>
        <dbReference type="ARBA" id="ARBA00022729"/>
    </source>
</evidence>
<feature type="region of interest" description="Disordered" evidence="9">
    <location>
        <begin position="413"/>
        <end position="437"/>
    </location>
</feature>
<keyword evidence="4 10" id="KW-0812">Transmembrane</keyword>
<feature type="transmembrane region" description="Helical" evidence="10">
    <location>
        <begin position="338"/>
        <end position="362"/>
    </location>
</feature>
<evidence type="ECO:0000256" key="2">
    <source>
        <dbReference type="ARBA" id="ARBA00022553"/>
    </source>
</evidence>
<evidence type="ECO:0000256" key="9">
    <source>
        <dbReference type="SAM" id="MobiDB-lite"/>
    </source>
</evidence>
<evidence type="ECO:0000256" key="4">
    <source>
        <dbReference type="ARBA" id="ARBA00022692"/>
    </source>
</evidence>
<dbReference type="SUPFAM" id="SSF52058">
    <property type="entry name" value="L domain-like"/>
    <property type="match status" value="1"/>
</dbReference>
<dbReference type="PROSITE" id="PS50011">
    <property type="entry name" value="PROTEIN_KINASE_DOM"/>
    <property type="match status" value="1"/>
</dbReference>
<dbReference type="FunFam" id="3.80.10.10:FF:000722">
    <property type="entry name" value="Leucine-rich repeat receptor-like protein kinase"/>
    <property type="match status" value="1"/>
</dbReference>
<dbReference type="InterPro" id="IPR046959">
    <property type="entry name" value="PRK1-6/SRF4-like"/>
</dbReference>
<feature type="domain" description="Protein kinase" evidence="11">
    <location>
        <begin position="470"/>
        <end position="780"/>
    </location>
</feature>
<dbReference type="PANTHER" id="PTHR48007:SF47">
    <property type="entry name" value="PROTEIN KINASE DOMAIN-CONTAINING PROTEIN"/>
    <property type="match status" value="1"/>
</dbReference>
<dbReference type="GO" id="GO:0016020">
    <property type="term" value="C:membrane"/>
    <property type="evidence" value="ECO:0007669"/>
    <property type="project" value="UniProtKB-SubCell"/>
</dbReference>
<dbReference type="AlphaFoldDB" id="A0A2Z7C3M5"/>
<protein>
    <submittedName>
        <fullName evidence="12">Putative LRR receptor-like serine/threonine-protein kinase</fullName>
    </submittedName>
</protein>
<dbReference type="Gene3D" id="3.30.200.20">
    <property type="entry name" value="Phosphorylase Kinase, domain 1"/>
    <property type="match status" value="1"/>
</dbReference>
<evidence type="ECO:0000256" key="10">
    <source>
        <dbReference type="SAM" id="Phobius"/>
    </source>
</evidence>
<sequence length="780" mass="84654">MGSKILLFIKSFPLAFLLLLVPAFGLNLDGVLLLSFKYSIVSDPSFALGNWDYSDATPCLWAGVTCADVENSGTMLRVVSLILPNSKLVGTVPEDLGLIQHLRTLDLSSNYLNGTLPSSLFKASELQVLSLSNNAFFGGLHDFIPGPKNLKLLNLSDNGLSGNIPQSLVQNSSVVSLKNNYFSGPIPSGLQSVEFLDLSSNLLNGSLPLDFGGVNLRYLNLSSNNISGQVPVEFASRIPHNSIIDLSFNDLSGQIPELTPLLNQGTASYAGNAGLCGKPIQKPCTVPSTLSIAPNTTSSTSAAPAIAAIPLTVDPSHDSPGAAAHEARNPPQHHIKPVAIAGIAVGNLAGIGVLALVFLFIYQKGKKTNAESRAKSISTTANEYIFKKDPEPAVVIAEPRNRPVWPCLTITNGEETSDATSSDTDDNNGNYMIDDQPENRHQHNELFENERSLVMIDGEIELDLETLLKASAYVISSTTSSSIVYKAVIRDGTAFAVRRIGETGVKKLKDFANHIKAIAKLRHQNLVQIKGFYCGVDEKLVIYEYISNGSLASVHHRNTGSSPYNLPLEARLKIAKGVARGLTYVHEKKHVHGDIKPSNILLTPDLEPIISDFGLHWLIYGKQSHGTRRHVLARHFGSMRSTSTHHDLHNQVVNTNPYITTLGFVGCTSPYHAPESLQNLKPSPKWDVYSFGILLLELLTGKVFLNRELNQWTSGSVAEDPTRVLRMADVSLKGDMAGREDAMLELFKLGFSCASLIPHKRPSMKEALHVLEKSTCSSAY</sequence>
<keyword evidence="7 10" id="KW-1133">Transmembrane helix</keyword>
<keyword evidence="5" id="KW-0732">Signal</keyword>
<dbReference type="Pfam" id="PF00069">
    <property type="entry name" value="Pkinase"/>
    <property type="match status" value="1"/>
</dbReference>
<dbReference type="FunFam" id="3.80.10.10:FF:000400">
    <property type="entry name" value="Nuclear pore complex protein NUP107"/>
    <property type="match status" value="1"/>
</dbReference>
<name>A0A2Z7C3M5_9LAMI</name>
<dbReference type="InterPro" id="IPR013210">
    <property type="entry name" value="LRR_N_plant-typ"/>
</dbReference>
<dbReference type="GO" id="GO:0005524">
    <property type="term" value="F:ATP binding"/>
    <property type="evidence" value="ECO:0007669"/>
    <property type="project" value="InterPro"/>
</dbReference>
<evidence type="ECO:0000256" key="3">
    <source>
        <dbReference type="ARBA" id="ARBA00022614"/>
    </source>
</evidence>
<evidence type="ECO:0000259" key="11">
    <source>
        <dbReference type="PROSITE" id="PS50011"/>
    </source>
</evidence>
<keyword evidence="12" id="KW-0418">Kinase</keyword>
<dbReference type="SUPFAM" id="SSF56112">
    <property type="entry name" value="Protein kinase-like (PK-like)"/>
    <property type="match status" value="1"/>
</dbReference>
<dbReference type="InterPro" id="IPR000719">
    <property type="entry name" value="Prot_kinase_dom"/>
</dbReference>
<dbReference type="Gene3D" id="1.10.510.10">
    <property type="entry name" value="Transferase(Phosphotransferase) domain 1"/>
    <property type="match status" value="1"/>
</dbReference>
<dbReference type="Gene3D" id="3.80.10.10">
    <property type="entry name" value="Ribonuclease Inhibitor"/>
    <property type="match status" value="2"/>
</dbReference>
<reference evidence="12 13" key="1">
    <citation type="journal article" date="2015" name="Proc. Natl. Acad. Sci. U.S.A.">
        <title>The resurrection genome of Boea hygrometrica: A blueprint for survival of dehydration.</title>
        <authorList>
            <person name="Xiao L."/>
            <person name="Yang G."/>
            <person name="Zhang L."/>
            <person name="Yang X."/>
            <person name="Zhao S."/>
            <person name="Ji Z."/>
            <person name="Zhou Q."/>
            <person name="Hu M."/>
            <person name="Wang Y."/>
            <person name="Chen M."/>
            <person name="Xu Y."/>
            <person name="Jin H."/>
            <person name="Xiao X."/>
            <person name="Hu G."/>
            <person name="Bao F."/>
            <person name="Hu Y."/>
            <person name="Wan P."/>
            <person name="Li L."/>
            <person name="Deng X."/>
            <person name="Kuang T."/>
            <person name="Xiang C."/>
            <person name="Zhu J.K."/>
            <person name="Oliver M.J."/>
            <person name="He Y."/>
        </authorList>
    </citation>
    <scope>NUCLEOTIDE SEQUENCE [LARGE SCALE GENOMIC DNA]</scope>
    <source>
        <strain evidence="13">cv. XS01</strain>
    </source>
</reference>
<evidence type="ECO:0000313" key="13">
    <source>
        <dbReference type="Proteomes" id="UP000250235"/>
    </source>
</evidence>
<dbReference type="Pfam" id="PF00560">
    <property type="entry name" value="LRR_1"/>
    <property type="match status" value="4"/>
</dbReference>
<dbReference type="InterPro" id="IPR032675">
    <property type="entry name" value="LRR_dom_sf"/>
</dbReference>
<dbReference type="Pfam" id="PF08263">
    <property type="entry name" value="LRRNT_2"/>
    <property type="match status" value="1"/>
</dbReference>
<proteinExistence type="predicted"/>
<keyword evidence="12" id="KW-0808">Transferase</keyword>
<organism evidence="12 13">
    <name type="scientific">Dorcoceras hygrometricum</name>
    <dbReference type="NCBI Taxonomy" id="472368"/>
    <lineage>
        <taxon>Eukaryota</taxon>
        <taxon>Viridiplantae</taxon>
        <taxon>Streptophyta</taxon>
        <taxon>Embryophyta</taxon>
        <taxon>Tracheophyta</taxon>
        <taxon>Spermatophyta</taxon>
        <taxon>Magnoliopsida</taxon>
        <taxon>eudicotyledons</taxon>
        <taxon>Gunneridae</taxon>
        <taxon>Pentapetalae</taxon>
        <taxon>asterids</taxon>
        <taxon>lamiids</taxon>
        <taxon>Lamiales</taxon>
        <taxon>Gesneriaceae</taxon>
        <taxon>Didymocarpoideae</taxon>
        <taxon>Trichosporeae</taxon>
        <taxon>Loxocarpinae</taxon>
        <taxon>Dorcoceras</taxon>
    </lineage>
</organism>
<evidence type="ECO:0000256" key="1">
    <source>
        <dbReference type="ARBA" id="ARBA00004167"/>
    </source>
</evidence>
<evidence type="ECO:0000313" key="12">
    <source>
        <dbReference type="EMBL" id="KZV38845.1"/>
    </source>
</evidence>
<dbReference type="InterPro" id="IPR011009">
    <property type="entry name" value="Kinase-like_dom_sf"/>
</dbReference>
<dbReference type="InterPro" id="IPR001611">
    <property type="entry name" value="Leu-rich_rpt"/>
</dbReference>
<keyword evidence="8 10" id="KW-0472">Membrane</keyword>
<dbReference type="EMBL" id="KV001720">
    <property type="protein sequence ID" value="KZV38845.1"/>
    <property type="molecule type" value="Genomic_DNA"/>
</dbReference>
<accession>A0A2Z7C3M5</accession>
<gene>
    <name evidence="12" type="ORF">F511_32412</name>
</gene>
<dbReference type="PROSITE" id="PS51450">
    <property type="entry name" value="LRR"/>
    <property type="match status" value="1"/>
</dbReference>
<keyword evidence="6" id="KW-0677">Repeat</keyword>
<keyword evidence="13" id="KW-1185">Reference proteome</keyword>